<evidence type="ECO:0000313" key="1">
    <source>
        <dbReference type="EMBL" id="KAJ8513932.1"/>
    </source>
</evidence>
<evidence type="ECO:0000313" key="2">
    <source>
        <dbReference type="Proteomes" id="UP001222027"/>
    </source>
</evidence>
<gene>
    <name evidence="1" type="ORF">OPV22_004366</name>
</gene>
<keyword evidence="2" id="KW-1185">Reference proteome</keyword>
<organism evidence="1 2">
    <name type="scientific">Ensete ventricosum</name>
    <name type="common">Abyssinian banana</name>
    <name type="synonym">Musa ensete</name>
    <dbReference type="NCBI Taxonomy" id="4639"/>
    <lineage>
        <taxon>Eukaryota</taxon>
        <taxon>Viridiplantae</taxon>
        <taxon>Streptophyta</taxon>
        <taxon>Embryophyta</taxon>
        <taxon>Tracheophyta</taxon>
        <taxon>Spermatophyta</taxon>
        <taxon>Magnoliopsida</taxon>
        <taxon>Liliopsida</taxon>
        <taxon>Zingiberales</taxon>
        <taxon>Musaceae</taxon>
        <taxon>Ensete</taxon>
    </lineage>
</organism>
<proteinExistence type="predicted"/>
<name>A0AAV8S372_ENSVE</name>
<evidence type="ECO:0008006" key="3">
    <source>
        <dbReference type="Google" id="ProtNLM"/>
    </source>
</evidence>
<dbReference type="AlphaFoldDB" id="A0AAV8S372"/>
<reference evidence="1 2" key="1">
    <citation type="submission" date="2022-12" db="EMBL/GenBank/DDBJ databases">
        <title>Chromosome-scale assembly of the Ensete ventricosum genome.</title>
        <authorList>
            <person name="Dussert Y."/>
            <person name="Stocks J."/>
            <person name="Wendawek A."/>
            <person name="Woldeyes F."/>
            <person name="Nichols R.A."/>
            <person name="Borrell J.S."/>
        </authorList>
    </citation>
    <scope>NUCLEOTIDE SEQUENCE [LARGE SCALE GENOMIC DNA]</scope>
    <source>
        <strain evidence="2">cv. Maze</strain>
        <tissue evidence="1">Seeds</tissue>
    </source>
</reference>
<dbReference type="Proteomes" id="UP001222027">
    <property type="component" value="Unassembled WGS sequence"/>
</dbReference>
<dbReference type="SUPFAM" id="SSF55753">
    <property type="entry name" value="Actin depolymerizing proteins"/>
    <property type="match status" value="1"/>
</dbReference>
<sequence length="138" mass="14947">MSALIICDAFVDSTNTCGANFTRQSNASSGMGIGDDCKDIFLELQRKKTLTANCQKSKIFFVAWSPSVSGIRSSLDASAHVIFELYQKSKRDDPWKPNRRTEAATTATASSSSELVVVTALGLEPDTPIIILSSRLEP</sequence>
<accession>A0AAV8S372</accession>
<comment type="caution">
    <text evidence="1">The sequence shown here is derived from an EMBL/GenBank/DDBJ whole genome shotgun (WGS) entry which is preliminary data.</text>
</comment>
<dbReference type="EMBL" id="JAQQAF010000001">
    <property type="protein sequence ID" value="KAJ8513932.1"/>
    <property type="molecule type" value="Genomic_DNA"/>
</dbReference>
<protein>
    <recommendedName>
        <fullName evidence="3">ADF-H domain-containing protein</fullName>
    </recommendedName>
</protein>